<feature type="region of interest" description="Disordered" evidence="2">
    <location>
        <begin position="42"/>
        <end position="62"/>
    </location>
</feature>
<keyword evidence="4" id="KW-1185">Reference proteome</keyword>
<gene>
    <name evidence="3" type="ORF">C4B68_28510</name>
</gene>
<sequence length="424" mass="46419">MPNAAIISLVALAAASSAALATLWMLRRRRFDVITAPADESLQPKAPSGMTGMVSTESRPSPVPVVDSQVLVVPGASNDEMYVFGAPENLDVFGTTVIQTPVQLGSWATRTKAAVDGVQTYQQMVGRLMLVDPEMAAAVRAGSAAKDKAGEVLALVRDSKGRFQHVARLKGVGGLAAAASMTNALSAMALQAQLDRIEKQLTTISEQVGSVQRQQLREWHAEARAAQDQLAEVYRTARSIETLSDNNWGQIESSGILLRTHLLHDIERLREAITTLEDVARDRTLRGRERRLTDSVEFLLASGAALEISSRSWVQFSTLRLWRMTVVDDPTVEPYREELAAYIARQATTLDPLIARADAAISQVADFRWWHLARNPIAGRRLPAKVEAALATVRGVDWAPLRLEQPHRRLETPRRALDASASEV</sequence>
<dbReference type="RefSeq" id="WP_104880020.1">
    <property type="nucleotide sequence ID" value="NZ_CP026652.1"/>
</dbReference>
<evidence type="ECO:0008006" key="5">
    <source>
        <dbReference type="Google" id="ProtNLM"/>
    </source>
</evidence>
<name>A0ABM6SW80_9ACTN</name>
<dbReference type="EMBL" id="CP026652">
    <property type="protein sequence ID" value="AVH59043.1"/>
    <property type="molecule type" value="Genomic_DNA"/>
</dbReference>
<proteinExistence type="predicted"/>
<accession>A0ABM6SW80</accession>
<organism evidence="3 4">
    <name type="scientific">Streptomyces dengpaensis</name>
    <dbReference type="NCBI Taxonomy" id="2049881"/>
    <lineage>
        <taxon>Bacteria</taxon>
        <taxon>Bacillati</taxon>
        <taxon>Actinomycetota</taxon>
        <taxon>Actinomycetes</taxon>
        <taxon>Kitasatosporales</taxon>
        <taxon>Streptomycetaceae</taxon>
        <taxon>Streptomyces</taxon>
    </lineage>
</organism>
<dbReference type="Proteomes" id="UP000238413">
    <property type="component" value="Chromosome"/>
</dbReference>
<keyword evidence="1" id="KW-0175">Coiled coil</keyword>
<evidence type="ECO:0000313" key="3">
    <source>
        <dbReference type="EMBL" id="AVH59043.1"/>
    </source>
</evidence>
<reference evidence="3 4" key="1">
    <citation type="submission" date="2018-02" db="EMBL/GenBank/DDBJ databases">
        <title>Complete genome sequence of Streptomyces dengpaensis, the producer of angucyclines.</title>
        <authorList>
            <person name="Yumei L."/>
        </authorList>
    </citation>
    <scope>NUCLEOTIDE SEQUENCE [LARGE SCALE GENOMIC DNA]</scope>
    <source>
        <strain evidence="3 4">XZHG99</strain>
    </source>
</reference>
<evidence type="ECO:0000313" key="4">
    <source>
        <dbReference type="Proteomes" id="UP000238413"/>
    </source>
</evidence>
<protein>
    <recommendedName>
        <fullName evidence="5">DUF5129 domain-containing protein</fullName>
    </recommendedName>
</protein>
<evidence type="ECO:0000256" key="2">
    <source>
        <dbReference type="SAM" id="MobiDB-lite"/>
    </source>
</evidence>
<evidence type="ECO:0000256" key="1">
    <source>
        <dbReference type="SAM" id="Coils"/>
    </source>
</evidence>
<feature type="coiled-coil region" evidence="1">
    <location>
        <begin position="187"/>
        <end position="214"/>
    </location>
</feature>